<accession>A0A9W4DYQ0</accession>
<dbReference type="EMBL" id="CAJSLV010000092">
    <property type="protein sequence ID" value="CAG6397831.1"/>
    <property type="molecule type" value="Genomic_DNA"/>
</dbReference>
<name>A0A9W4DYQ0_9ACTN</name>
<evidence type="ECO:0000313" key="2">
    <source>
        <dbReference type="Proteomes" id="UP001152519"/>
    </source>
</evidence>
<dbReference type="Proteomes" id="UP001152519">
    <property type="component" value="Unassembled WGS sequence"/>
</dbReference>
<comment type="caution">
    <text evidence="1">The sequence shown here is derived from an EMBL/GenBank/DDBJ whole genome shotgun (WGS) entry which is preliminary data.</text>
</comment>
<sequence length="109" mass="12121">MVRNVYELRRQPIGALSPWDLARLIGQGVGLPWALPLALEILEETAPRLAEGGFYDDDLLSAVVRRDPATWSDFPGIARQVEELLPELTGLSPDLQRAAERFLSSRGRP</sequence>
<dbReference type="AlphaFoldDB" id="A0A9W4DYQ0"/>
<evidence type="ECO:0000313" key="1">
    <source>
        <dbReference type="EMBL" id="CAG6397831.1"/>
    </source>
</evidence>
<protein>
    <submittedName>
        <fullName evidence="1">Uncharacterized protein</fullName>
    </submittedName>
</protein>
<dbReference type="Pfam" id="PF18616">
    <property type="entry name" value="CdiI_3"/>
    <property type="match status" value="1"/>
</dbReference>
<proteinExistence type="predicted"/>
<gene>
    <name evidence="1" type="ORF">SCOCK_60164</name>
</gene>
<dbReference type="InterPro" id="IPR040547">
    <property type="entry name" value="CdiI"/>
</dbReference>
<organism evidence="1 2">
    <name type="scientific">Actinacidiphila cocklensis</name>
    <dbReference type="NCBI Taxonomy" id="887465"/>
    <lineage>
        <taxon>Bacteria</taxon>
        <taxon>Bacillati</taxon>
        <taxon>Actinomycetota</taxon>
        <taxon>Actinomycetes</taxon>
        <taxon>Kitasatosporales</taxon>
        <taxon>Streptomycetaceae</taxon>
        <taxon>Actinacidiphila</taxon>
    </lineage>
</organism>
<dbReference type="CDD" id="cd20691">
    <property type="entry name" value="CdiI_EC536-like"/>
    <property type="match status" value="1"/>
</dbReference>
<reference evidence="1" key="1">
    <citation type="submission" date="2021-05" db="EMBL/GenBank/DDBJ databases">
        <authorList>
            <person name="Arsene-Ploetze F."/>
        </authorList>
    </citation>
    <scope>NUCLEOTIDE SEQUENCE</scope>
    <source>
        <strain evidence="1">DSM 42138</strain>
    </source>
</reference>
<keyword evidence="2" id="KW-1185">Reference proteome</keyword>